<dbReference type="PRINTS" id="PR00131">
    <property type="entry name" value="GLHYDRLASE1"/>
</dbReference>
<keyword evidence="2 5" id="KW-0378">Hydrolase</keyword>
<dbReference type="InterPro" id="IPR001360">
    <property type="entry name" value="Glyco_hydro_1"/>
</dbReference>
<dbReference type="InterPro" id="IPR017853">
    <property type="entry name" value="GH"/>
</dbReference>
<dbReference type="Proteomes" id="UP000664658">
    <property type="component" value="Unassembled WGS sequence"/>
</dbReference>
<dbReference type="GO" id="GO:0008422">
    <property type="term" value="F:beta-glucosidase activity"/>
    <property type="evidence" value="ECO:0007669"/>
    <property type="project" value="TreeGrafter"/>
</dbReference>
<name>A0A8I2B522_PLESH</name>
<evidence type="ECO:0000313" key="5">
    <source>
        <dbReference type="EMBL" id="MBO1108520.1"/>
    </source>
</evidence>
<dbReference type="Gene3D" id="3.20.20.80">
    <property type="entry name" value="Glycosidases"/>
    <property type="match status" value="1"/>
</dbReference>
<comment type="similarity">
    <text evidence="1 4">Belongs to the glycosyl hydrolase 1 family.</text>
</comment>
<dbReference type="EMBL" id="JAFNAA010000009">
    <property type="protein sequence ID" value="MBO1108520.1"/>
    <property type="molecule type" value="Genomic_DNA"/>
</dbReference>
<proteinExistence type="inferred from homology"/>
<dbReference type="RefSeq" id="WP_207542122.1">
    <property type="nucleotide sequence ID" value="NZ_JAFNAA010000009.1"/>
</dbReference>
<dbReference type="PANTHER" id="PTHR10353:SF136">
    <property type="entry name" value="ARYL-PHOSPHO-BETA-D-GLUCOSIDASE BGLC"/>
    <property type="match status" value="1"/>
</dbReference>
<dbReference type="FunFam" id="3.20.20.80:FF:000004">
    <property type="entry name" value="Beta-glucosidase 6-phospho-beta-glucosidase"/>
    <property type="match status" value="1"/>
</dbReference>
<reference evidence="5" key="1">
    <citation type="submission" date="2021-03" db="EMBL/GenBank/DDBJ databases">
        <title>Plesiomonas shigelloides zfcc0051, isolated from zebrafish feces.</title>
        <authorList>
            <person name="Vanderhoek Z."/>
            <person name="Gaulke C."/>
        </authorList>
    </citation>
    <scope>NUCLEOTIDE SEQUENCE</scope>
    <source>
        <strain evidence="5">Zfcc0051</strain>
    </source>
</reference>
<dbReference type="GO" id="GO:0016052">
    <property type="term" value="P:carbohydrate catabolic process"/>
    <property type="evidence" value="ECO:0007669"/>
    <property type="project" value="TreeGrafter"/>
</dbReference>
<dbReference type="AlphaFoldDB" id="A0A8I2B522"/>
<dbReference type="SUPFAM" id="SSF51445">
    <property type="entry name" value="(Trans)glycosidases"/>
    <property type="match status" value="1"/>
</dbReference>
<keyword evidence="3" id="KW-0326">Glycosidase</keyword>
<dbReference type="GO" id="GO:0005829">
    <property type="term" value="C:cytosol"/>
    <property type="evidence" value="ECO:0007669"/>
    <property type="project" value="TreeGrafter"/>
</dbReference>
<dbReference type="Pfam" id="PF00232">
    <property type="entry name" value="Glyco_hydro_1"/>
    <property type="match status" value="1"/>
</dbReference>
<sequence>MHHSHLQPFATDFLWGAASAAYQVEGAWNEDGKGPSVWDLFTKIPGTTFQGSNGDVAVDHYHRMEEDVALMAEMGLKAYRFSVSWPRIFPTGRGAVNEAGLAFYERLIDALLAHGIEPVLTLYHWDLPQALQDEYGGWEDRRIIADFEHYCVTLYRRFANKVKYWVSLNEQNFNLTNAYLLGAHPPAVQDRKRFFAANHIAFLANATVIKAFRQHVPNGLIGPSFAYSPAYPASAAPADILAYENAEEMTNYWWLDAYCYGRYPQASLAWLRERGEAPQILPGDLELLAEGKPDYIGVNYYYTLTYTDNPLDGQTLQRINNTGRKGTTPSSGVPGLYRTTPNPHLETSNWDWAIDPTGLRIALRRLASRYHLPMMITENGLGEFDKLEAGDQIHDDYRIDYLRSHLVACQQAMQDGVQLLGYCAWSFTDILSWLNGYQKRYGFVYVDRDEQSPRTLRRIRKDSFFWYQKVIQSAGAALHDRVA</sequence>
<protein>
    <submittedName>
        <fullName evidence="5">Glycoside hydrolase family 1 protein</fullName>
    </submittedName>
</protein>
<evidence type="ECO:0000256" key="1">
    <source>
        <dbReference type="ARBA" id="ARBA00010838"/>
    </source>
</evidence>
<evidence type="ECO:0000256" key="3">
    <source>
        <dbReference type="ARBA" id="ARBA00023295"/>
    </source>
</evidence>
<evidence type="ECO:0000313" key="6">
    <source>
        <dbReference type="Proteomes" id="UP000664658"/>
    </source>
</evidence>
<evidence type="ECO:0000256" key="4">
    <source>
        <dbReference type="RuleBase" id="RU003690"/>
    </source>
</evidence>
<comment type="caution">
    <text evidence="5">The sequence shown here is derived from an EMBL/GenBank/DDBJ whole genome shotgun (WGS) entry which is preliminary data.</text>
</comment>
<gene>
    <name evidence="5" type="ORF">J2R62_09825</name>
</gene>
<dbReference type="PANTHER" id="PTHR10353">
    <property type="entry name" value="GLYCOSYL HYDROLASE"/>
    <property type="match status" value="1"/>
</dbReference>
<dbReference type="InterPro" id="IPR033132">
    <property type="entry name" value="GH_1_N_CS"/>
</dbReference>
<organism evidence="5 6">
    <name type="scientific">Plesiomonas shigelloides</name>
    <name type="common">Aeromonas shigelloides</name>
    <dbReference type="NCBI Taxonomy" id="703"/>
    <lineage>
        <taxon>Bacteria</taxon>
        <taxon>Pseudomonadati</taxon>
        <taxon>Pseudomonadota</taxon>
        <taxon>Gammaproteobacteria</taxon>
        <taxon>Enterobacterales</taxon>
        <taxon>Enterobacteriaceae</taxon>
        <taxon>Plesiomonas</taxon>
    </lineage>
</organism>
<evidence type="ECO:0000256" key="2">
    <source>
        <dbReference type="ARBA" id="ARBA00022801"/>
    </source>
</evidence>
<accession>A0A8I2B522</accession>
<dbReference type="PROSITE" id="PS00653">
    <property type="entry name" value="GLYCOSYL_HYDROL_F1_2"/>
    <property type="match status" value="1"/>
</dbReference>